<protein>
    <submittedName>
        <fullName evidence="1">Uncharacterized protein</fullName>
    </submittedName>
</protein>
<dbReference type="Proteomes" id="UP000035346">
    <property type="component" value="Unassembled WGS sequence"/>
</dbReference>
<evidence type="ECO:0000313" key="1">
    <source>
        <dbReference type="EMBL" id="KLL35995.1"/>
    </source>
</evidence>
<reference evidence="1 2" key="1">
    <citation type="journal article" date="2015" name="PLoS ONE">
        <title>Genomic analysis reveals the molecular basis for capsule loss in the group B streptococcus population.</title>
        <authorList>
            <consortium name="DEVANI Consortium"/>
            <person name="Rosini R."/>
            <person name="Campisi E."/>
            <person name="De Chiara M."/>
            <person name="Tettelin H."/>
            <person name="Rinaudo D."/>
            <person name="Toniolo C."/>
            <person name="Metruccio M."/>
            <person name="Guidotti S."/>
            <person name="Sorensen U.B."/>
            <person name="Kilian M."/>
            <person name="Ramirez M."/>
            <person name="Janulczyk R."/>
            <person name="Donati C."/>
            <person name="Grandi G."/>
            <person name="Margarit I."/>
        </authorList>
    </citation>
    <scope>NUCLEOTIDE SEQUENCE [LARGE SCALE GENOMIC DNA]</scope>
    <source>
        <strain evidence="1 2">DK-B-USS-215</strain>
    </source>
</reference>
<sequence>MENGNSISELFYGSHPVLQTCTDEVNSYRIKANRRDPVDSMEEIRNLLHRSIDEEYYEVVSEEPYEYQGIVFSPGEVYSKSKILELLNND</sequence>
<dbReference type="RefSeq" id="WP_047209088.1">
    <property type="nucleotide sequence ID" value="NZ_JBHXGL010000069.1"/>
</dbReference>
<organism evidence="1 2">
    <name type="scientific">Streptococcus agalactiae</name>
    <dbReference type="NCBI Taxonomy" id="1311"/>
    <lineage>
        <taxon>Bacteria</taxon>
        <taxon>Bacillati</taxon>
        <taxon>Bacillota</taxon>
        <taxon>Bacilli</taxon>
        <taxon>Lactobacillales</taxon>
        <taxon>Streptococcaceae</taxon>
        <taxon>Streptococcus</taxon>
    </lineage>
</organism>
<accession>A0A837KWU2</accession>
<gene>
    <name evidence="1" type="ORF">WA04_09560</name>
</gene>
<name>A0A837KWU2_STRAG</name>
<comment type="caution">
    <text evidence="1">The sequence shown here is derived from an EMBL/GenBank/DDBJ whole genome shotgun (WGS) entry which is preliminary data.</text>
</comment>
<proteinExistence type="predicted"/>
<evidence type="ECO:0000313" key="2">
    <source>
        <dbReference type="Proteomes" id="UP000035346"/>
    </source>
</evidence>
<dbReference type="AlphaFoldDB" id="A0A837KWU2"/>
<dbReference type="EMBL" id="LBKL01000088">
    <property type="protein sequence ID" value="KLL35995.1"/>
    <property type="molecule type" value="Genomic_DNA"/>
</dbReference>